<comment type="caution">
    <text evidence="2">The sequence shown here is derived from an EMBL/GenBank/DDBJ whole genome shotgun (WGS) entry which is preliminary data.</text>
</comment>
<reference evidence="2 3" key="1">
    <citation type="journal article" date="2015" name="Antonie Van Leeuwenhoek">
        <title>Prauserella endophytica sp. nov., an endophytic actinobacterium isolated from Tamarix taklamakanensis.</title>
        <authorList>
            <person name="Liu J.M."/>
            <person name="Habden X."/>
            <person name="Guo L."/>
            <person name="Tuo L."/>
            <person name="Jiang Z.K."/>
            <person name="Liu S.W."/>
            <person name="Liu X.F."/>
            <person name="Chen L."/>
            <person name="Li R.F."/>
            <person name="Zhang Y.Q."/>
            <person name="Sun C.H."/>
        </authorList>
    </citation>
    <scope>NUCLEOTIDE SEQUENCE [LARGE SCALE GENOMIC DNA]</scope>
    <source>
        <strain evidence="2 3">CGMCC 4.7182</strain>
    </source>
</reference>
<dbReference type="EMBL" id="SWMS01000002">
    <property type="protein sequence ID" value="TKG72766.1"/>
    <property type="molecule type" value="Genomic_DNA"/>
</dbReference>
<dbReference type="RefSeq" id="WP_137093708.1">
    <property type="nucleotide sequence ID" value="NZ_SWMS01000002.1"/>
</dbReference>
<protein>
    <submittedName>
        <fullName evidence="2">DUF4345 domain-containing protein</fullName>
    </submittedName>
</protein>
<evidence type="ECO:0000313" key="3">
    <source>
        <dbReference type="Proteomes" id="UP000309992"/>
    </source>
</evidence>
<dbReference type="Pfam" id="PF14248">
    <property type="entry name" value="DUF4345"/>
    <property type="match status" value="1"/>
</dbReference>
<keyword evidence="3" id="KW-1185">Reference proteome</keyword>
<feature type="transmembrane region" description="Helical" evidence="1">
    <location>
        <begin position="7"/>
        <end position="26"/>
    </location>
</feature>
<organism evidence="2 3">
    <name type="scientific">Prauserella endophytica</name>
    <dbReference type="NCBI Taxonomy" id="1592324"/>
    <lineage>
        <taxon>Bacteria</taxon>
        <taxon>Bacillati</taxon>
        <taxon>Actinomycetota</taxon>
        <taxon>Actinomycetes</taxon>
        <taxon>Pseudonocardiales</taxon>
        <taxon>Pseudonocardiaceae</taxon>
        <taxon>Prauserella</taxon>
        <taxon>Prauserella coralliicola group</taxon>
    </lineage>
</organism>
<dbReference type="Proteomes" id="UP000309992">
    <property type="component" value="Unassembled WGS sequence"/>
</dbReference>
<feature type="transmembrane region" description="Helical" evidence="1">
    <location>
        <begin position="75"/>
        <end position="93"/>
    </location>
</feature>
<evidence type="ECO:0000313" key="2">
    <source>
        <dbReference type="EMBL" id="TKG72766.1"/>
    </source>
</evidence>
<proteinExistence type="predicted"/>
<keyword evidence="1" id="KW-0472">Membrane</keyword>
<sequence length="132" mass="14105">MARLLRSLALLMGIVCAAIGVFHFALGIDSVPGEGSAGATVDSRERFYGALFLGYGLLWVWAARRSPISATGVRWLSGIFLLGGAGRLLSLAIHGPPQWFQVVLTGIEVVLPFVFFWLASADERANRSVASA</sequence>
<gene>
    <name evidence="2" type="ORF">FCN18_05935</name>
</gene>
<accession>A0ABY2SBB7</accession>
<dbReference type="InterPro" id="IPR025597">
    <property type="entry name" value="DUF4345"/>
</dbReference>
<keyword evidence="1" id="KW-0812">Transmembrane</keyword>
<name>A0ABY2SBB7_9PSEU</name>
<feature type="transmembrane region" description="Helical" evidence="1">
    <location>
        <begin position="46"/>
        <end position="63"/>
    </location>
</feature>
<feature type="transmembrane region" description="Helical" evidence="1">
    <location>
        <begin position="99"/>
        <end position="119"/>
    </location>
</feature>
<keyword evidence="1" id="KW-1133">Transmembrane helix</keyword>
<evidence type="ECO:0000256" key="1">
    <source>
        <dbReference type="SAM" id="Phobius"/>
    </source>
</evidence>